<dbReference type="EMBL" id="MU157859">
    <property type="protein sequence ID" value="KAF9527693.1"/>
    <property type="molecule type" value="Genomic_DNA"/>
</dbReference>
<keyword evidence="4" id="KW-1185">Reference proteome</keyword>
<accession>A0A9P6EDY5</accession>
<evidence type="ECO:0000313" key="3">
    <source>
        <dbReference type="EMBL" id="KAF9527693.1"/>
    </source>
</evidence>
<feature type="compositionally biased region" description="Basic and acidic residues" evidence="1">
    <location>
        <begin position="77"/>
        <end position="89"/>
    </location>
</feature>
<name>A0A9P6EDY5_9AGAR</name>
<gene>
    <name evidence="3" type="ORF">CPB83DRAFT_895095</name>
</gene>
<proteinExistence type="predicted"/>
<feature type="transmembrane region" description="Helical" evidence="2">
    <location>
        <begin position="18"/>
        <end position="39"/>
    </location>
</feature>
<organism evidence="3 4">
    <name type="scientific">Crepidotus variabilis</name>
    <dbReference type="NCBI Taxonomy" id="179855"/>
    <lineage>
        <taxon>Eukaryota</taxon>
        <taxon>Fungi</taxon>
        <taxon>Dikarya</taxon>
        <taxon>Basidiomycota</taxon>
        <taxon>Agaricomycotina</taxon>
        <taxon>Agaricomycetes</taxon>
        <taxon>Agaricomycetidae</taxon>
        <taxon>Agaricales</taxon>
        <taxon>Agaricineae</taxon>
        <taxon>Crepidotaceae</taxon>
        <taxon>Crepidotus</taxon>
    </lineage>
</organism>
<sequence length="116" mass="12816">MGTSQAVIDSHNKNPLNLIIIGLIIGAATILVFLAIFWLRKRRPRRSNQQLQADPFPNESTYPPSSTPKVEAIVPSDSDHRSDQEETEKQNIVAAEDQGSLLSLQESCSSPPSYRS</sequence>
<dbReference type="AlphaFoldDB" id="A0A9P6EDY5"/>
<evidence type="ECO:0000313" key="4">
    <source>
        <dbReference type="Proteomes" id="UP000807306"/>
    </source>
</evidence>
<reference evidence="3" key="1">
    <citation type="submission" date="2020-11" db="EMBL/GenBank/DDBJ databases">
        <authorList>
            <consortium name="DOE Joint Genome Institute"/>
            <person name="Ahrendt S."/>
            <person name="Riley R."/>
            <person name="Andreopoulos W."/>
            <person name="Labutti K."/>
            <person name="Pangilinan J."/>
            <person name="Ruiz-Duenas F.J."/>
            <person name="Barrasa J.M."/>
            <person name="Sanchez-Garcia M."/>
            <person name="Camarero S."/>
            <person name="Miyauchi S."/>
            <person name="Serrano A."/>
            <person name="Linde D."/>
            <person name="Babiker R."/>
            <person name="Drula E."/>
            <person name="Ayuso-Fernandez I."/>
            <person name="Pacheco R."/>
            <person name="Padilla G."/>
            <person name="Ferreira P."/>
            <person name="Barriuso J."/>
            <person name="Kellner H."/>
            <person name="Castanera R."/>
            <person name="Alfaro M."/>
            <person name="Ramirez L."/>
            <person name="Pisabarro A.G."/>
            <person name="Kuo A."/>
            <person name="Tritt A."/>
            <person name="Lipzen A."/>
            <person name="He G."/>
            <person name="Yan M."/>
            <person name="Ng V."/>
            <person name="Cullen D."/>
            <person name="Martin F."/>
            <person name="Rosso M.-N."/>
            <person name="Henrissat B."/>
            <person name="Hibbett D."/>
            <person name="Martinez A.T."/>
            <person name="Grigoriev I.V."/>
        </authorList>
    </citation>
    <scope>NUCLEOTIDE SEQUENCE</scope>
    <source>
        <strain evidence="3">CBS 506.95</strain>
    </source>
</reference>
<evidence type="ECO:0000256" key="2">
    <source>
        <dbReference type="SAM" id="Phobius"/>
    </source>
</evidence>
<keyword evidence="2" id="KW-0472">Membrane</keyword>
<keyword evidence="2" id="KW-0812">Transmembrane</keyword>
<feature type="region of interest" description="Disordered" evidence="1">
    <location>
        <begin position="45"/>
        <end position="116"/>
    </location>
</feature>
<feature type="compositionally biased region" description="Polar residues" evidence="1">
    <location>
        <begin position="47"/>
        <end position="68"/>
    </location>
</feature>
<feature type="compositionally biased region" description="Polar residues" evidence="1">
    <location>
        <begin position="100"/>
        <end position="116"/>
    </location>
</feature>
<keyword evidence="2" id="KW-1133">Transmembrane helix</keyword>
<dbReference type="Proteomes" id="UP000807306">
    <property type="component" value="Unassembled WGS sequence"/>
</dbReference>
<protein>
    <submittedName>
        <fullName evidence="3">Uncharacterized protein</fullName>
    </submittedName>
</protein>
<comment type="caution">
    <text evidence="3">The sequence shown here is derived from an EMBL/GenBank/DDBJ whole genome shotgun (WGS) entry which is preliminary data.</text>
</comment>
<evidence type="ECO:0000256" key="1">
    <source>
        <dbReference type="SAM" id="MobiDB-lite"/>
    </source>
</evidence>